<accession>B0X3K2</accession>
<evidence type="ECO:0000259" key="2">
    <source>
        <dbReference type="PROSITE" id="PS50940"/>
    </source>
</evidence>
<dbReference type="Gene3D" id="2.170.140.10">
    <property type="entry name" value="Chitin binding domain"/>
    <property type="match status" value="2"/>
</dbReference>
<dbReference type="OMA" id="HEGRYPH"/>
<name>B0X3K2_CULQU</name>
<dbReference type="InParanoid" id="B0X3K2"/>
<dbReference type="Proteomes" id="UP000002320">
    <property type="component" value="Unassembled WGS sequence"/>
</dbReference>
<dbReference type="GO" id="GO:0008061">
    <property type="term" value="F:chitin binding"/>
    <property type="evidence" value="ECO:0007669"/>
    <property type="project" value="InterPro"/>
</dbReference>
<dbReference type="InterPro" id="IPR036508">
    <property type="entry name" value="Chitin-bd_dom_sf"/>
</dbReference>
<dbReference type="Pfam" id="PF01607">
    <property type="entry name" value="CBM_14"/>
    <property type="match status" value="2"/>
</dbReference>
<dbReference type="OrthoDB" id="7757432at2759"/>
<dbReference type="EnsemblMetazoa" id="CPIJ014195-RA">
    <property type="protein sequence ID" value="CPIJ014195-PA"/>
    <property type="gene ID" value="CPIJ014195"/>
</dbReference>
<dbReference type="SUPFAM" id="SSF57625">
    <property type="entry name" value="Invertebrate chitin-binding proteins"/>
    <property type="match status" value="2"/>
</dbReference>
<sequence length="244" mass="27514">MLRTVFLLLVVTLIQHTVAGQDLPGKLVKSRRSFATRFPEVCNPTGHYVQCNSCSSYMVCLSGMQTSGPCPAEKPFCNNNACSATPDYSACPVPSLNCTGSGYYPDPKACQFYHYCDGNGANSDVYECPRNYVFNPVTTLCRQNVDIRCDSVQCDPDKILQRYGNSDNYFVFCRDQEILMAKCDDFHVFNGTSCEFLCVHEGRYPHPDSSRYYQCYFFESKLVSQEMTCPLNKVYDARRGVCLA</sequence>
<dbReference type="AlphaFoldDB" id="B0X3K2"/>
<protein>
    <recommendedName>
        <fullName evidence="2">Chitin-binding type-2 domain-containing protein</fullName>
    </recommendedName>
</protein>
<feature type="chain" id="PRO_5014567136" description="Chitin-binding type-2 domain-containing protein" evidence="1">
    <location>
        <begin position="21"/>
        <end position="244"/>
    </location>
</feature>
<dbReference type="KEGG" id="cqu:CpipJ_CPIJ014195"/>
<dbReference type="VEuPathDB" id="VectorBase:CQUJHB015070"/>
<evidence type="ECO:0000313" key="5">
    <source>
        <dbReference type="Proteomes" id="UP000002320"/>
    </source>
</evidence>
<dbReference type="GO" id="GO:0005576">
    <property type="term" value="C:extracellular region"/>
    <property type="evidence" value="ECO:0007669"/>
    <property type="project" value="InterPro"/>
</dbReference>
<reference evidence="4" key="2">
    <citation type="submission" date="2020-05" db="UniProtKB">
        <authorList>
            <consortium name="EnsemblMetazoa"/>
        </authorList>
    </citation>
    <scope>IDENTIFICATION</scope>
    <source>
        <strain evidence="4">JHB</strain>
    </source>
</reference>
<reference evidence="3" key="1">
    <citation type="submission" date="2007-03" db="EMBL/GenBank/DDBJ databases">
        <title>Annotation of Culex pipiens quinquefasciatus.</title>
        <authorList>
            <consortium name="The Broad Institute Genome Sequencing Platform"/>
            <person name="Atkinson P.W."/>
            <person name="Hemingway J."/>
            <person name="Christensen B.M."/>
            <person name="Higgs S."/>
            <person name="Kodira C."/>
            <person name="Hannick L."/>
            <person name="Megy K."/>
            <person name="O'Leary S."/>
            <person name="Pearson M."/>
            <person name="Haas B.J."/>
            <person name="Mauceli E."/>
            <person name="Wortman J.R."/>
            <person name="Lee N.H."/>
            <person name="Guigo R."/>
            <person name="Stanke M."/>
            <person name="Alvarado L."/>
            <person name="Amedeo P."/>
            <person name="Antoine C.H."/>
            <person name="Arensburger P."/>
            <person name="Bidwell S.L."/>
            <person name="Crawford M."/>
            <person name="Camaro F."/>
            <person name="Devon K."/>
            <person name="Engels R."/>
            <person name="Hammond M."/>
            <person name="Howarth C."/>
            <person name="Koehrsen M."/>
            <person name="Lawson D."/>
            <person name="Montgomery P."/>
            <person name="Nene V."/>
            <person name="Nusbaum C."/>
            <person name="Puiu D."/>
            <person name="Romero-Severson J."/>
            <person name="Severson D.W."/>
            <person name="Shumway M."/>
            <person name="Sisk P."/>
            <person name="Stolte C."/>
            <person name="Zeng Q."/>
            <person name="Eisenstadt E."/>
            <person name="Fraser-Liggett C."/>
            <person name="Strausberg R."/>
            <person name="Galagan J."/>
            <person name="Birren B."/>
            <person name="Collins F.H."/>
        </authorList>
    </citation>
    <scope>NUCLEOTIDE SEQUENCE [LARGE SCALE GENOMIC DNA]</scope>
    <source>
        <strain evidence="3">JHB</strain>
    </source>
</reference>
<evidence type="ECO:0000256" key="1">
    <source>
        <dbReference type="SAM" id="SignalP"/>
    </source>
</evidence>
<dbReference type="eggNOG" id="ENOG502SZ8Y">
    <property type="taxonomic scope" value="Eukaryota"/>
</dbReference>
<proteinExistence type="predicted"/>
<feature type="signal peptide" evidence="1">
    <location>
        <begin position="1"/>
        <end position="20"/>
    </location>
</feature>
<evidence type="ECO:0000313" key="3">
    <source>
        <dbReference type="EMBL" id="EDS39894.1"/>
    </source>
</evidence>
<keyword evidence="1" id="KW-0732">Signal</keyword>
<dbReference type="EMBL" id="DS232315">
    <property type="protein sequence ID" value="EDS39894.1"/>
    <property type="molecule type" value="Genomic_DNA"/>
</dbReference>
<dbReference type="InterPro" id="IPR002557">
    <property type="entry name" value="Chitin-bd_dom"/>
</dbReference>
<keyword evidence="5" id="KW-1185">Reference proteome</keyword>
<dbReference type="SMART" id="SM00494">
    <property type="entry name" value="ChtBD2"/>
    <property type="match status" value="2"/>
</dbReference>
<gene>
    <name evidence="4" type="primary">6047126</name>
    <name evidence="3" type="ORF">CpipJ_CPIJ014195</name>
</gene>
<feature type="domain" description="Chitin-binding type-2" evidence="2">
    <location>
        <begin position="95"/>
        <end position="151"/>
    </location>
</feature>
<dbReference type="HOGENOM" id="CLU_066078_0_0_1"/>
<organism>
    <name type="scientific">Culex quinquefasciatus</name>
    <name type="common">Southern house mosquito</name>
    <name type="synonym">Culex pungens</name>
    <dbReference type="NCBI Taxonomy" id="7176"/>
    <lineage>
        <taxon>Eukaryota</taxon>
        <taxon>Metazoa</taxon>
        <taxon>Ecdysozoa</taxon>
        <taxon>Arthropoda</taxon>
        <taxon>Hexapoda</taxon>
        <taxon>Insecta</taxon>
        <taxon>Pterygota</taxon>
        <taxon>Neoptera</taxon>
        <taxon>Endopterygota</taxon>
        <taxon>Diptera</taxon>
        <taxon>Nematocera</taxon>
        <taxon>Culicoidea</taxon>
        <taxon>Culicidae</taxon>
        <taxon>Culicinae</taxon>
        <taxon>Culicini</taxon>
        <taxon>Culex</taxon>
        <taxon>Culex</taxon>
    </lineage>
</organism>
<dbReference type="VEuPathDB" id="VectorBase:CPIJ014195"/>
<evidence type="ECO:0000313" key="4">
    <source>
        <dbReference type="EnsemblMetazoa" id="CPIJ014195-PA"/>
    </source>
</evidence>
<dbReference type="PROSITE" id="PS50940">
    <property type="entry name" value="CHIT_BIND_II"/>
    <property type="match status" value="1"/>
</dbReference>